<proteinExistence type="predicted"/>
<dbReference type="RefSeq" id="XP_062773594.1">
    <property type="nucleotide sequence ID" value="XM_062917543.1"/>
</dbReference>
<keyword evidence="4" id="KW-1185">Reference proteome</keyword>
<protein>
    <recommendedName>
        <fullName evidence="5">CorA-like Mg2+ transporter</fullName>
    </recommendedName>
</protein>
<accession>A0AAX4HZJ7</accession>
<dbReference type="Gene3D" id="1.20.58.340">
    <property type="entry name" value="Magnesium transport protein CorA, transmembrane region"/>
    <property type="match status" value="1"/>
</dbReference>
<evidence type="ECO:0000313" key="4">
    <source>
        <dbReference type="Proteomes" id="UP001322277"/>
    </source>
</evidence>
<name>A0AAX4HZJ7_9PEZI</name>
<dbReference type="AlphaFoldDB" id="A0AAX4HZJ7"/>
<feature type="transmembrane region" description="Helical" evidence="2">
    <location>
        <begin position="461"/>
        <end position="485"/>
    </location>
</feature>
<keyword evidence="2" id="KW-1133">Transmembrane helix</keyword>
<organism evidence="3 4">
    <name type="scientific">Colletotrichum destructivum</name>
    <dbReference type="NCBI Taxonomy" id="34406"/>
    <lineage>
        <taxon>Eukaryota</taxon>
        <taxon>Fungi</taxon>
        <taxon>Dikarya</taxon>
        <taxon>Ascomycota</taxon>
        <taxon>Pezizomycotina</taxon>
        <taxon>Sordariomycetes</taxon>
        <taxon>Hypocreomycetidae</taxon>
        <taxon>Glomerellales</taxon>
        <taxon>Glomerellaceae</taxon>
        <taxon>Colletotrichum</taxon>
        <taxon>Colletotrichum destructivum species complex</taxon>
    </lineage>
</organism>
<dbReference type="GeneID" id="87937887"/>
<gene>
    <name evidence="3" type="ORF">CDEST_01384</name>
</gene>
<keyword evidence="2" id="KW-0812">Transmembrane</keyword>
<dbReference type="EMBL" id="CP137305">
    <property type="protein sequence ID" value="WQF76370.1"/>
    <property type="molecule type" value="Genomic_DNA"/>
</dbReference>
<reference evidence="4" key="1">
    <citation type="journal article" date="2023" name="bioRxiv">
        <title>Complete genome of the Medicago anthracnose fungus, Colletotrichum destructivum, reveals a mini-chromosome-like region within a core chromosome.</title>
        <authorList>
            <person name="Lapalu N."/>
            <person name="Simon A."/>
            <person name="Lu A."/>
            <person name="Plaumann P.-L."/>
            <person name="Amselem J."/>
            <person name="Pigne S."/>
            <person name="Auger A."/>
            <person name="Koch C."/>
            <person name="Dallery J.-F."/>
            <person name="O'Connell R.J."/>
        </authorList>
    </citation>
    <scope>NUCLEOTIDE SEQUENCE [LARGE SCALE GENOMIC DNA]</scope>
    <source>
        <strain evidence="4">CBS 520.97</strain>
    </source>
</reference>
<evidence type="ECO:0000313" key="3">
    <source>
        <dbReference type="EMBL" id="WQF76370.1"/>
    </source>
</evidence>
<sequence length="493" mass="56324">MDWPLDNGSFSDADFENVFRYGAQDTTVVRLLTSDCGLVLWSHKTSEDWKCWLETCVPSVYKDSGLARRSGHSESYLSSLLSSVETPTDAPGVVKNQGTFNEKDRSLSWPKNVTISSLGHKWQKQPVENGIRGGKREVRQLPFEECVFRDICDKFFVHSSIARVISRADVPVFSRSLVNMGADDTDFAGRPAIVYNCRSSNSWANDMALTATYFPESRLTFAILFGCTKEDEKMVFNRLSRARDQVSYPLMLPGIFAELERDRMVRIVERTADENEEAIYELGTGNSLENHVPSDEEKGNPRHARKTAWMNTTFLRNGLRVWRNQLRKMSDHVTELATWHGGTRASVRDKESADEEQGADSEKMEHTSMLVRDRLRALIEEYEDKIQECTMSVEGMSIATQWAQGDTNVDIATATGRDSRQMRSIALLTMIFLPGTFFATLFSMTFFNWSPDDDSKSLVSGYIWIYFLVTGVFTATTLFLWWYFLSRRRHCRP</sequence>
<evidence type="ECO:0000256" key="2">
    <source>
        <dbReference type="SAM" id="Phobius"/>
    </source>
</evidence>
<dbReference type="KEGG" id="cdet:87937887"/>
<keyword evidence="2" id="KW-0472">Membrane</keyword>
<feature type="transmembrane region" description="Helical" evidence="2">
    <location>
        <begin position="425"/>
        <end position="449"/>
    </location>
</feature>
<feature type="region of interest" description="Disordered" evidence="1">
    <location>
        <begin position="341"/>
        <end position="365"/>
    </location>
</feature>
<evidence type="ECO:0000256" key="1">
    <source>
        <dbReference type="SAM" id="MobiDB-lite"/>
    </source>
</evidence>
<dbReference type="Proteomes" id="UP001322277">
    <property type="component" value="Chromosome 1"/>
</dbReference>
<evidence type="ECO:0008006" key="5">
    <source>
        <dbReference type="Google" id="ProtNLM"/>
    </source>
</evidence>